<proteinExistence type="predicted"/>
<dbReference type="EMBL" id="JBHSQO010000013">
    <property type="protein sequence ID" value="MFC6090711.1"/>
    <property type="molecule type" value="Genomic_DNA"/>
</dbReference>
<feature type="transmembrane region" description="Helical" evidence="2">
    <location>
        <begin position="200"/>
        <end position="221"/>
    </location>
</feature>
<evidence type="ECO:0000256" key="1">
    <source>
        <dbReference type="SAM" id="MobiDB-lite"/>
    </source>
</evidence>
<dbReference type="RefSeq" id="WP_380636871.1">
    <property type="nucleotide sequence ID" value="NZ_JBHSQO010000013.1"/>
</dbReference>
<feature type="transmembrane region" description="Helical" evidence="2">
    <location>
        <begin position="233"/>
        <end position="256"/>
    </location>
</feature>
<feature type="transmembrane region" description="Helical" evidence="2">
    <location>
        <begin position="131"/>
        <end position="155"/>
    </location>
</feature>
<keyword evidence="2" id="KW-0472">Membrane</keyword>
<evidence type="ECO:0000313" key="4">
    <source>
        <dbReference type="Proteomes" id="UP001596220"/>
    </source>
</evidence>
<organism evidence="3 4">
    <name type="scientific">Saccharothrix lopnurensis</name>
    <dbReference type="NCBI Taxonomy" id="1670621"/>
    <lineage>
        <taxon>Bacteria</taxon>
        <taxon>Bacillati</taxon>
        <taxon>Actinomycetota</taxon>
        <taxon>Actinomycetes</taxon>
        <taxon>Pseudonocardiales</taxon>
        <taxon>Pseudonocardiaceae</taxon>
        <taxon>Saccharothrix</taxon>
    </lineage>
</organism>
<protein>
    <recommendedName>
        <fullName evidence="5">DUF2637 domain-containing protein</fullName>
    </recommendedName>
</protein>
<keyword evidence="2" id="KW-1133">Transmembrane helix</keyword>
<sequence>MTTSELVSPALLQSWAREAYRKSLEAGQPLNRAELAKRFDRSESWARDRIAEVRREDGLAEDSGTDNAGDTPTGTLPPIVPEQPPAPAVEAAPPVVELAPVAVADTPDMTPPAGDMTPAGTPAQGHPGARFVAWFGFAFGSLVSIAANWLAAWLPAGDMPDGWTPSIASQVGAAVWPVALLVSVEVLSRTAWRGGWQWTAVRFGGVAAVALGSGVISYGHIHDVLLSWGYDPLGAGVGPLVIDGLMVVSGFALLAMSGTNTRKA</sequence>
<keyword evidence="4" id="KW-1185">Reference proteome</keyword>
<evidence type="ECO:0008006" key="5">
    <source>
        <dbReference type="Google" id="ProtNLM"/>
    </source>
</evidence>
<dbReference type="Proteomes" id="UP001596220">
    <property type="component" value="Unassembled WGS sequence"/>
</dbReference>
<keyword evidence="2" id="KW-0812">Transmembrane</keyword>
<accession>A0ABW1P591</accession>
<feature type="transmembrane region" description="Helical" evidence="2">
    <location>
        <begin position="167"/>
        <end position="188"/>
    </location>
</feature>
<comment type="caution">
    <text evidence="3">The sequence shown here is derived from an EMBL/GenBank/DDBJ whole genome shotgun (WGS) entry which is preliminary data.</text>
</comment>
<feature type="region of interest" description="Disordered" evidence="1">
    <location>
        <begin position="56"/>
        <end position="83"/>
    </location>
</feature>
<reference evidence="4" key="1">
    <citation type="journal article" date="2019" name="Int. J. Syst. Evol. Microbiol.">
        <title>The Global Catalogue of Microorganisms (GCM) 10K type strain sequencing project: providing services to taxonomists for standard genome sequencing and annotation.</title>
        <authorList>
            <consortium name="The Broad Institute Genomics Platform"/>
            <consortium name="The Broad Institute Genome Sequencing Center for Infectious Disease"/>
            <person name="Wu L."/>
            <person name="Ma J."/>
        </authorList>
    </citation>
    <scope>NUCLEOTIDE SEQUENCE [LARGE SCALE GENOMIC DNA]</scope>
    <source>
        <strain evidence="4">CGMCC 4.7246</strain>
    </source>
</reference>
<evidence type="ECO:0000256" key="2">
    <source>
        <dbReference type="SAM" id="Phobius"/>
    </source>
</evidence>
<evidence type="ECO:0000313" key="3">
    <source>
        <dbReference type="EMBL" id="MFC6090711.1"/>
    </source>
</evidence>
<feature type="compositionally biased region" description="Polar residues" evidence="1">
    <location>
        <begin position="65"/>
        <end position="74"/>
    </location>
</feature>
<name>A0ABW1P591_9PSEU</name>
<gene>
    <name evidence="3" type="ORF">ACFP3R_15630</name>
</gene>